<evidence type="ECO:0000313" key="1">
    <source>
        <dbReference type="EMBL" id="RVW02396.1"/>
    </source>
</evidence>
<gene>
    <name evidence="1" type="ORF">EF834_12425</name>
</gene>
<organism evidence="1 2">
    <name type="scientific">Rhodococcus spongiicola</name>
    <dbReference type="NCBI Taxonomy" id="2487352"/>
    <lineage>
        <taxon>Bacteria</taxon>
        <taxon>Bacillati</taxon>
        <taxon>Actinomycetota</taxon>
        <taxon>Actinomycetes</taxon>
        <taxon>Mycobacteriales</taxon>
        <taxon>Nocardiaceae</taxon>
        <taxon>Rhodococcus</taxon>
    </lineage>
</organism>
<dbReference type="OrthoDB" id="3379217at2"/>
<reference evidence="1 2" key="1">
    <citation type="submission" date="2018-11" db="EMBL/GenBank/DDBJ databases">
        <title>Rhodococcus spongicola sp. nov. and Rhodococcus xishaensis sp. nov. from marine sponges.</title>
        <authorList>
            <person name="Li L."/>
            <person name="Lin H.W."/>
        </authorList>
    </citation>
    <scope>NUCLEOTIDE SEQUENCE [LARGE SCALE GENOMIC DNA]</scope>
    <source>
        <strain evidence="1 2">LHW50502</strain>
    </source>
</reference>
<accession>A0A3S3E0D0</accession>
<dbReference type="RefSeq" id="WP_127947529.1">
    <property type="nucleotide sequence ID" value="NZ_RKLN01000004.1"/>
</dbReference>
<name>A0A3S3E0D0_9NOCA</name>
<dbReference type="Proteomes" id="UP000284333">
    <property type="component" value="Unassembled WGS sequence"/>
</dbReference>
<comment type="caution">
    <text evidence="1">The sequence shown here is derived from an EMBL/GenBank/DDBJ whole genome shotgun (WGS) entry which is preliminary data.</text>
</comment>
<dbReference type="EMBL" id="RKLN01000004">
    <property type="protein sequence ID" value="RVW02396.1"/>
    <property type="molecule type" value="Genomic_DNA"/>
</dbReference>
<keyword evidence="2" id="KW-1185">Reference proteome</keyword>
<sequence>MTKDLLRTLEAMRPGAGTEKLWPEHLQATERARIMATTAEPVAPPVRSGRVGAVTLAAALFTVGGIGAAAATGLIPTAFVDHYYYWKTPGPGSTAVDPAAAERIGSIPGPDGTVFSVLVAHGAGSQRCLAAVFESSASAALPGPSEFTGLGSRCRQGPEGARALGDGSGTFVASTFGDGGGGEVLPNVVTYDAAAGTAVRADIRTSTGQVLSTILADGSFFGWFPIPSPGSPRPIFTGYAADGTIVDSFEIGPHF</sequence>
<evidence type="ECO:0000313" key="2">
    <source>
        <dbReference type="Proteomes" id="UP000284333"/>
    </source>
</evidence>
<protein>
    <submittedName>
        <fullName evidence="1">Uncharacterized protein</fullName>
    </submittedName>
</protein>
<proteinExistence type="predicted"/>
<dbReference type="AlphaFoldDB" id="A0A3S3E0D0"/>